<dbReference type="InterPro" id="IPR010617">
    <property type="entry name" value="TMEM175-like"/>
</dbReference>
<keyword evidence="7" id="KW-0630">Potassium</keyword>
<dbReference type="RefSeq" id="WP_230526248.1">
    <property type="nucleotide sequence ID" value="NZ_JAJGAK010000001.1"/>
</dbReference>
<dbReference type="Pfam" id="PF06736">
    <property type="entry name" value="TMEM175"/>
    <property type="match status" value="1"/>
</dbReference>
<dbReference type="PANTHER" id="PTHR31462:SF5">
    <property type="entry name" value="ENDOSOMAL_LYSOSOMAL PROTON CHANNEL TMEM175"/>
    <property type="match status" value="1"/>
</dbReference>
<evidence type="ECO:0000256" key="12">
    <source>
        <dbReference type="ARBA" id="ARBA00034430"/>
    </source>
</evidence>
<keyword evidence="15" id="KW-1185">Reference proteome</keyword>
<feature type="transmembrane region" description="Helical" evidence="13">
    <location>
        <begin position="85"/>
        <end position="108"/>
    </location>
</feature>
<keyword evidence="8 13" id="KW-1133">Transmembrane helix</keyword>
<feature type="transmembrane region" description="Helical" evidence="13">
    <location>
        <begin position="52"/>
        <end position="73"/>
    </location>
</feature>
<comment type="similarity">
    <text evidence="2">Belongs to the TMEM175 family.</text>
</comment>
<evidence type="ECO:0000256" key="6">
    <source>
        <dbReference type="ARBA" id="ARBA00022826"/>
    </source>
</evidence>
<dbReference type="EMBL" id="JAJGAK010000001">
    <property type="protein sequence ID" value="MCC8362665.1"/>
    <property type="molecule type" value="Genomic_DNA"/>
</dbReference>
<reference evidence="14" key="1">
    <citation type="submission" date="2021-10" db="EMBL/GenBank/DDBJ databases">
        <authorList>
            <person name="Lyu M."/>
            <person name="Wang X."/>
            <person name="Meng X."/>
            <person name="Xu K."/>
        </authorList>
    </citation>
    <scope>NUCLEOTIDE SEQUENCE</scope>
    <source>
        <strain evidence="14">A6</strain>
    </source>
</reference>
<keyword evidence="4" id="KW-0633">Potassium transport</keyword>
<accession>A0ABS8JGJ5</accession>
<evidence type="ECO:0000256" key="7">
    <source>
        <dbReference type="ARBA" id="ARBA00022958"/>
    </source>
</evidence>
<name>A0ABS8JGJ5_9GAMM</name>
<evidence type="ECO:0000256" key="10">
    <source>
        <dbReference type="ARBA" id="ARBA00023136"/>
    </source>
</evidence>
<evidence type="ECO:0000256" key="3">
    <source>
        <dbReference type="ARBA" id="ARBA00022448"/>
    </source>
</evidence>
<feature type="transmembrane region" description="Helical" evidence="13">
    <location>
        <begin position="162"/>
        <end position="181"/>
    </location>
</feature>
<keyword evidence="6" id="KW-0631">Potassium channel</keyword>
<evidence type="ECO:0000256" key="5">
    <source>
        <dbReference type="ARBA" id="ARBA00022692"/>
    </source>
</evidence>
<gene>
    <name evidence="14" type="ORF">LK996_06205</name>
</gene>
<evidence type="ECO:0000256" key="9">
    <source>
        <dbReference type="ARBA" id="ARBA00023065"/>
    </source>
</evidence>
<evidence type="ECO:0000256" key="4">
    <source>
        <dbReference type="ARBA" id="ARBA00022538"/>
    </source>
</evidence>
<feature type="transmembrane region" description="Helical" evidence="13">
    <location>
        <begin position="12"/>
        <end position="32"/>
    </location>
</feature>
<keyword evidence="11" id="KW-0407">Ion channel</keyword>
<comment type="caution">
    <text evidence="14">The sequence shown here is derived from an EMBL/GenBank/DDBJ whole genome shotgun (WGS) entry which is preliminary data.</text>
</comment>
<proteinExistence type="inferred from homology"/>
<evidence type="ECO:0000256" key="11">
    <source>
        <dbReference type="ARBA" id="ARBA00023303"/>
    </source>
</evidence>
<comment type="subcellular location">
    <subcellularLocation>
        <location evidence="1">Membrane</location>
        <topology evidence="1">Multi-pass membrane protein</topology>
    </subcellularLocation>
</comment>
<evidence type="ECO:0000313" key="15">
    <source>
        <dbReference type="Proteomes" id="UP001165293"/>
    </source>
</evidence>
<feature type="transmembrane region" description="Helical" evidence="13">
    <location>
        <begin position="120"/>
        <end position="141"/>
    </location>
</feature>
<sequence length="215" mass="23370">MTASAPASTARTELFSDGVFAIVITLLAVEIHRPEVEPGGLAHALIEGWPGYLAYLLGFLYVGVIWLNHYGLFRHLRGIDRTFNWINLGVLGTTVLMPFATGVLATSFETGNRHDQQSAVVAYALIAGAMSAAWIPVFAYLRRHPELLRSPDVVSVLTAQRVRPLVGVTLFALAALAGWFVHPLIAISVFVVMLVYHAWTSEGIAAIRATPEPQP</sequence>
<organism evidence="14 15">
    <name type="scientific">Noviluteimonas lactosilytica</name>
    <dbReference type="NCBI Taxonomy" id="2888523"/>
    <lineage>
        <taxon>Bacteria</taxon>
        <taxon>Pseudomonadati</taxon>
        <taxon>Pseudomonadota</taxon>
        <taxon>Gammaproteobacteria</taxon>
        <taxon>Lysobacterales</taxon>
        <taxon>Lysobacteraceae</taxon>
        <taxon>Noviluteimonas</taxon>
    </lineage>
</organism>
<dbReference type="Proteomes" id="UP001165293">
    <property type="component" value="Unassembled WGS sequence"/>
</dbReference>
<dbReference type="PANTHER" id="PTHR31462">
    <property type="entry name" value="ENDOSOMAL/LYSOSOMAL POTASSIUM CHANNEL TMEM175"/>
    <property type="match status" value="1"/>
</dbReference>
<keyword evidence="5 13" id="KW-0812">Transmembrane</keyword>
<evidence type="ECO:0000256" key="1">
    <source>
        <dbReference type="ARBA" id="ARBA00004141"/>
    </source>
</evidence>
<evidence type="ECO:0000256" key="8">
    <source>
        <dbReference type="ARBA" id="ARBA00022989"/>
    </source>
</evidence>
<evidence type="ECO:0000256" key="13">
    <source>
        <dbReference type="SAM" id="Phobius"/>
    </source>
</evidence>
<comment type="catalytic activity">
    <reaction evidence="12">
        <text>K(+)(in) = K(+)(out)</text>
        <dbReference type="Rhea" id="RHEA:29463"/>
        <dbReference type="ChEBI" id="CHEBI:29103"/>
    </reaction>
</comment>
<evidence type="ECO:0000256" key="2">
    <source>
        <dbReference type="ARBA" id="ARBA00006920"/>
    </source>
</evidence>
<keyword evidence="3" id="KW-0813">Transport</keyword>
<protein>
    <submittedName>
        <fullName evidence="14">DUF1211 domain-containing protein</fullName>
    </submittedName>
</protein>
<evidence type="ECO:0000313" key="14">
    <source>
        <dbReference type="EMBL" id="MCC8362665.1"/>
    </source>
</evidence>
<keyword evidence="9" id="KW-0406">Ion transport</keyword>
<keyword evidence="10 13" id="KW-0472">Membrane</keyword>